<dbReference type="SUPFAM" id="SSF53901">
    <property type="entry name" value="Thiolase-like"/>
    <property type="match status" value="1"/>
</dbReference>
<dbReference type="AlphaFoldDB" id="A0A848IX56"/>
<comment type="similarity">
    <text evidence="1 3">Belongs to the thiolase-like superfamily. Beta-ketoacyl-ACP synthases family.</text>
</comment>
<dbReference type="Pfam" id="PF00109">
    <property type="entry name" value="ketoacyl-synt"/>
    <property type="match status" value="1"/>
</dbReference>
<dbReference type="PROSITE" id="PS00098">
    <property type="entry name" value="THIOLASE_1"/>
    <property type="match status" value="1"/>
</dbReference>
<dbReference type="InterPro" id="IPR000794">
    <property type="entry name" value="Beta-ketoacyl_synthase"/>
</dbReference>
<sequence length="370" mass="39376">MIYTVADNILSPLGIDTDSNYKAISDGISGISLIENQDLFQDSFFGSVVPENIIKHVDGLTRLEAMFCQSIASAIDHLNLDLNKTILIVSSTKGNIDTLTIDGEGVRVKLIDMAIKINDHFNFSHKPVVISNACISGVSALLSAQRLIESGIYDHAIVSGGDLLSKFVLSGFNCLKAVSDAPCQPYDEDRKGISLGEAIGTVVVSNNKDLCKSKLSLSKISGGGQSNDANHISGPSRTGEGLKLAINKALQKAGLSTKDLDYINAHGTATLFNDEMESIAFDFLGLDEVPLNSLKGYYGHTLGASGIIESIITVRQMNYNTVIASKGSQNISVSGKLNVAKENKQVNLSRVLKTASGFGGCNGAIIFEKQ</sequence>
<evidence type="ECO:0000256" key="2">
    <source>
        <dbReference type="ARBA" id="ARBA00022679"/>
    </source>
</evidence>
<dbReference type="RefSeq" id="WP_169678817.1">
    <property type="nucleotide sequence ID" value="NZ_JABBNU010000003.1"/>
</dbReference>
<dbReference type="InterPro" id="IPR016039">
    <property type="entry name" value="Thiolase-like"/>
</dbReference>
<evidence type="ECO:0000256" key="1">
    <source>
        <dbReference type="ARBA" id="ARBA00008467"/>
    </source>
</evidence>
<dbReference type="GO" id="GO:0004315">
    <property type="term" value="F:3-oxoacyl-[acyl-carrier-protein] synthase activity"/>
    <property type="evidence" value="ECO:0007669"/>
    <property type="project" value="TreeGrafter"/>
</dbReference>
<feature type="domain" description="Ketosynthase family 3 (KS3)" evidence="4">
    <location>
        <begin position="1"/>
        <end position="369"/>
    </location>
</feature>
<keyword evidence="2 3" id="KW-0808">Transferase</keyword>
<protein>
    <submittedName>
        <fullName evidence="5">Beta-ketoacyl synthase</fullName>
    </submittedName>
</protein>
<proteinExistence type="inferred from homology"/>
<organism evidence="5 6">
    <name type="scientific">Marinigracilibium pacificum</name>
    <dbReference type="NCBI Taxonomy" id="2729599"/>
    <lineage>
        <taxon>Bacteria</taxon>
        <taxon>Pseudomonadati</taxon>
        <taxon>Bacteroidota</taxon>
        <taxon>Cytophagia</taxon>
        <taxon>Cytophagales</taxon>
        <taxon>Flammeovirgaceae</taxon>
        <taxon>Marinigracilibium</taxon>
    </lineage>
</organism>
<evidence type="ECO:0000313" key="5">
    <source>
        <dbReference type="EMBL" id="NMM47865.1"/>
    </source>
</evidence>
<dbReference type="Gene3D" id="3.40.47.10">
    <property type="match status" value="1"/>
</dbReference>
<accession>A0A848IX56</accession>
<dbReference type="InterPro" id="IPR020615">
    <property type="entry name" value="Thiolase_acyl_enz_int_AS"/>
</dbReference>
<evidence type="ECO:0000256" key="3">
    <source>
        <dbReference type="RuleBase" id="RU003694"/>
    </source>
</evidence>
<name>A0A848IX56_9BACT</name>
<comment type="caution">
    <text evidence="5">The sequence shown here is derived from an EMBL/GenBank/DDBJ whole genome shotgun (WGS) entry which is preliminary data.</text>
</comment>
<gene>
    <name evidence="5" type="ORF">HH304_05595</name>
</gene>
<dbReference type="PANTHER" id="PTHR11712:SF336">
    <property type="entry name" value="3-OXOACYL-[ACYL-CARRIER-PROTEIN] SYNTHASE, MITOCHONDRIAL"/>
    <property type="match status" value="1"/>
</dbReference>
<dbReference type="PANTHER" id="PTHR11712">
    <property type="entry name" value="POLYKETIDE SYNTHASE-RELATED"/>
    <property type="match status" value="1"/>
</dbReference>
<evidence type="ECO:0000313" key="6">
    <source>
        <dbReference type="Proteomes" id="UP000559010"/>
    </source>
</evidence>
<dbReference type="InterPro" id="IPR014031">
    <property type="entry name" value="Ketoacyl_synth_C"/>
</dbReference>
<dbReference type="GO" id="GO:0006633">
    <property type="term" value="P:fatty acid biosynthetic process"/>
    <property type="evidence" value="ECO:0007669"/>
    <property type="project" value="TreeGrafter"/>
</dbReference>
<evidence type="ECO:0000259" key="4">
    <source>
        <dbReference type="PROSITE" id="PS52004"/>
    </source>
</evidence>
<dbReference type="PROSITE" id="PS52004">
    <property type="entry name" value="KS3_2"/>
    <property type="match status" value="1"/>
</dbReference>
<keyword evidence="6" id="KW-1185">Reference proteome</keyword>
<dbReference type="Proteomes" id="UP000559010">
    <property type="component" value="Unassembled WGS sequence"/>
</dbReference>
<dbReference type="EMBL" id="JABBNU010000003">
    <property type="protein sequence ID" value="NMM47865.1"/>
    <property type="molecule type" value="Genomic_DNA"/>
</dbReference>
<dbReference type="Pfam" id="PF02801">
    <property type="entry name" value="Ketoacyl-synt_C"/>
    <property type="match status" value="1"/>
</dbReference>
<reference evidence="5 6" key="1">
    <citation type="submission" date="2020-04" db="EMBL/GenBank/DDBJ databases">
        <title>Flammeovirgaceae bacterium KN852 isolated from deep sea.</title>
        <authorList>
            <person name="Zhang D.-C."/>
        </authorList>
    </citation>
    <scope>NUCLEOTIDE SEQUENCE [LARGE SCALE GENOMIC DNA]</scope>
    <source>
        <strain evidence="5 6">KN852</strain>
    </source>
</reference>
<dbReference type="InterPro" id="IPR014030">
    <property type="entry name" value="Ketoacyl_synth_N"/>
</dbReference>
<dbReference type="InterPro" id="IPR020841">
    <property type="entry name" value="PKS_Beta-ketoAc_synthase_dom"/>
</dbReference>